<dbReference type="KEGG" id="mmai:sS8_5224"/>
<reference evidence="1 2" key="1">
    <citation type="submission" date="2016-12" db="EMBL/GenBank/DDBJ databases">
        <title>Genome sequencing of Methylocaldum marinum.</title>
        <authorList>
            <person name="Takeuchi M."/>
            <person name="Kamagata Y."/>
            <person name="Hiraoka S."/>
            <person name="Oshima K."/>
            <person name="Hattori M."/>
            <person name="Iwasaki W."/>
        </authorList>
    </citation>
    <scope>NUCLEOTIDE SEQUENCE [LARGE SCALE GENOMIC DNA]</scope>
    <source>
        <strain evidence="1 2">S8</strain>
    </source>
</reference>
<gene>
    <name evidence="1" type="ORF">sS8_5224</name>
</gene>
<evidence type="ECO:0000313" key="1">
    <source>
        <dbReference type="EMBL" id="BBA37146.1"/>
    </source>
</evidence>
<sequence length="82" mass="9614">MFLHDFVGDLGDVNHVGEIKFHEVPGQYLRRFCWRVDVLVRRSDRNSAKISLENVYCCLQLRGRNEWYTLTQVTIVNNVGIC</sequence>
<dbReference type="Proteomes" id="UP000266313">
    <property type="component" value="Chromosome"/>
</dbReference>
<dbReference type="AlphaFoldDB" id="A0A250L046"/>
<organism evidence="1 2">
    <name type="scientific">Methylocaldum marinum</name>
    <dbReference type="NCBI Taxonomy" id="1432792"/>
    <lineage>
        <taxon>Bacteria</taxon>
        <taxon>Pseudomonadati</taxon>
        <taxon>Pseudomonadota</taxon>
        <taxon>Gammaproteobacteria</taxon>
        <taxon>Methylococcales</taxon>
        <taxon>Methylococcaceae</taxon>
        <taxon>Methylocaldum</taxon>
    </lineage>
</organism>
<keyword evidence="2" id="KW-1185">Reference proteome</keyword>
<evidence type="ECO:0000313" key="2">
    <source>
        <dbReference type="Proteomes" id="UP000266313"/>
    </source>
</evidence>
<dbReference type="EMBL" id="AP017928">
    <property type="protein sequence ID" value="BBA37146.1"/>
    <property type="molecule type" value="Genomic_DNA"/>
</dbReference>
<keyword evidence="1" id="KW-0808">Transferase</keyword>
<accession>A0A250L046</accession>
<protein>
    <submittedName>
        <fullName evidence="1">Gamma-glutamyltransferase</fullName>
    </submittedName>
</protein>
<proteinExistence type="predicted"/>
<name>A0A250L046_9GAMM</name>
<dbReference type="GO" id="GO:0016740">
    <property type="term" value="F:transferase activity"/>
    <property type="evidence" value="ECO:0007669"/>
    <property type="project" value="UniProtKB-KW"/>
</dbReference>